<dbReference type="NCBIfam" id="TIGR00649">
    <property type="entry name" value="MG423"/>
    <property type="match status" value="1"/>
</dbReference>
<dbReference type="HAMAP" id="MF_01491">
    <property type="entry name" value="RNase_J_bact"/>
    <property type="match status" value="1"/>
</dbReference>
<comment type="function">
    <text evidence="9">An RNase that has 5'-3' exonuclease and possibly endonuclease activity. Involved in maturation of rRNA and in some organisms also mRNA maturation and/or decay.</text>
</comment>
<feature type="region of interest" description="Disordered" evidence="13">
    <location>
        <begin position="1"/>
        <end position="54"/>
    </location>
</feature>
<dbReference type="InterPro" id="IPR036866">
    <property type="entry name" value="RibonucZ/Hydroxyglut_hydro"/>
</dbReference>
<reference evidence="15" key="1">
    <citation type="submission" date="2020-09" db="EMBL/GenBank/DDBJ databases">
        <title>Hoyosella lacisalsi sp. nov., a halotolerant actinobacterium isolated from soil of Lake Gudzhirganskoe.</title>
        <authorList>
            <person name="Yang Q."/>
            <person name="Guo P.Y."/>
            <person name="Liu S.W."/>
            <person name="Li F.N."/>
            <person name="Sun C.H."/>
        </authorList>
    </citation>
    <scope>NUCLEOTIDE SEQUENCE</scope>
    <source>
        <strain evidence="15">G463</strain>
    </source>
</reference>
<comment type="cofactor">
    <cofactor evidence="12">
        <name>Ca(2+)</name>
        <dbReference type="ChEBI" id="CHEBI:29108"/>
    </cofactor>
    <text evidence="12">Binds 1 Ca(2+) cation per subunit. Seen in 1 crystal structure, it is not clear if it is physiologically important.</text>
</comment>
<evidence type="ECO:0000256" key="4">
    <source>
        <dbReference type="ARBA" id="ARBA00022759"/>
    </source>
</evidence>
<evidence type="ECO:0000256" key="12">
    <source>
        <dbReference type="PIRSR" id="PIRSR004803-3"/>
    </source>
</evidence>
<dbReference type="Gene3D" id="3.40.50.10710">
    <property type="entry name" value="Metallo-hydrolase/oxidoreductase"/>
    <property type="match status" value="1"/>
</dbReference>
<evidence type="ECO:0000256" key="8">
    <source>
        <dbReference type="ARBA" id="ARBA00022884"/>
    </source>
</evidence>
<dbReference type="GO" id="GO:0004534">
    <property type="term" value="F:5'-3' RNA exonuclease activity"/>
    <property type="evidence" value="ECO:0007669"/>
    <property type="project" value="UniProtKB-UniRule"/>
</dbReference>
<dbReference type="InterPro" id="IPR030854">
    <property type="entry name" value="RNase_J_bac"/>
</dbReference>
<comment type="similarity">
    <text evidence="9">Belongs to the metallo-beta-lactamase superfamily. RNA-metabolizing metallo-beta-lactamase-like family. Bacterial RNase J subfamily.</text>
</comment>
<keyword evidence="12" id="KW-0106">Calcium</keyword>
<feature type="binding site" evidence="12">
    <location>
        <position position="440"/>
    </location>
    <ligand>
        <name>Zn(2+)</name>
        <dbReference type="ChEBI" id="CHEBI:29105"/>
        <label>1</label>
        <note>catalytic</note>
    </ligand>
</feature>
<dbReference type="SMART" id="SM00849">
    <property type="entry name" value="Lactamase_B"/>
    <property type="match status" value="1"/>
</dbReference>
<feature type="binding site" evidence="12">
    <location>
        <position position="213"/>
    </location>
    <ligand>
        <name>Zn(2+)</name>
        <dbReference type="ChEBI" id="CHEBI:29105"/>
        <label>1</label>
        <note>catalytic</note>
    </ligand>
</feature>
<dbReference type="InterPro" id="IPR055132">
    <property type="entry name" value="RNase_J_b_CASP"/>
</dbReference>
<feature type="binding site" evidence="11">
    <location>
        <begin position="282"/>
        <end position="284"/>
    </location>
    <ligand>
        <name>substrate</name>
    </ligand>
</feature>
<evidence type="ECO:0000256" key="6">
    <source>
        <dbReference type="ARBA" id="ARBA00022833"/>
    </source>
</evidence>
<dbReference type="Gene3D" id="3.10.20.580">
    <property type="match status" value="1"/>
</dbReference>
<feature type="binding site" evidence="12">
    <location>
        <position position="126"/>
    </location>
    <ligand>
        <name>Zn(2+)</name>
        <dbReference type="ChEBI" id="CHEBI:29105"/>
        <label>1</label>
        <note>catalytic</note>
    </ligand>
</feature>
<feature type="domain" description="Metallo-beta-lactamase" evidence="14">
    <location>
        <begin position="71"/>
        <end position="265"/>
    </location>
</feature>
<dbReference type="InterPro" id="IPR041636">
    <property type="entry name" value="RNase_J_C"/>
</dbReference>
<dbReference type="RefSeq" id="WP_192037868.1">
    <property type="nucleotide sequence ID" value="NZ_JACYWE010000001.1"/>
</dbReference>
<keyword evidence="1 9" id="KW-0963">Cytoplasm</keyword>
<feature type="binding site" evidence="12">
    <location>
        <position position="129"/>
    </location>
    <ligand>
        <name>Zn(2+)</name>
        <dbReference type="ChEBI" id="CHEBI:29105"/>
        <label>1</label>
        <note>catalytic</note>
    </ligand>
</feature>
<comment type="subcellular location">
    <subcellularLocation>
        <location evidence="9">Cytoplasm</location>
    </subcellularLocation>
</comment>
<feature type="binding site" evidence="9 11">
    <location>
        <begin position="414"/>
        <end position="418"/>
    </location>
    <ligand>
        <name>substrate</name>
    </ligand>
</feature>
<protein>
    <recommendedName>
        <fullName evidence="9">Ribonuclease J</fullName>
        <shortName evidence="9">RNase J</shortName>
        <ecNumber evidence="9">3.1.-.-</ecNumber>
    </recommendedName>
</protein>
<evidence type="ECO:0000256" key="10">
    <source>
        <dbReference type="PIRSR" id="PIRSR004803-1"/>
    </source>
</evidence>
<comment type="caution">
    <text evidence="15">The sequence shown here is derived from an EMBL/GenBank/DDBJ whole genome shotgun (WGS) entry which is preliminary data.</text>
</comment>
<dbReference type="InterPro" id="IPR004613">
    <property type="entry name" value="RNase_J"/>
</dbReference>
<dbReference type="PANTHER" id="PTHR43694:SF1">
    <property type="entry name" value="RIBONUCLEASE J"/>
    <property type="match status" value="1"/>
</dbReference>
<feature type="binding site" evidence="12">
    <location>
        <position position="493"/>
    </location>
    <ligand>
        <name>Ca(2+)</name>
        <dbReference type="ChEBI" id="CHEBI:29108"/>
    </ligand>
</feature>
<dbReference type="PIRSF" id="PIRSF004803">
    <property type="entry name" value="RnjA"/>
    <property type="match status" value="1"/>
</dbReference>
<evidence type="ECO:0000256" key="7">
    <source>
        <dbReference type="ARBA" id="ARBA00022839"/>
    </source>
</evidence>
<feature type="compositionally biased region" description="Low complexity" evidence="13">
    <location>
        <begin position="26"/>
        <end position="38"/>
    </location>
</feature>
<dbReference type="InterPro" id="IPR042173">
    <property type="entry name" value="RNase_J_2"/>
</dbReference>
<keyword evidence="3 12" id="KW-0479">Metal-binding</keyword>
<evidence type="ECO:0000313" key="16">
    <source>
        <dbReference type="Proteomes" id="UP000642993"/>
    </source>
</evidence>
<dbReference type="Pfam" id="PF17770">
    <property type="entry name" value="RNase_J_C"/>
    <property type="match status" value="1"/>
</dbReference>
<feature type="binding site" evidence="12">
    <location>
        <position position="124"/>
    </location>
    <ligand>
        <name>Zn(2+)</name>
        <dbReference type="ChEBI" id="CHEBI:29105"/>
        <label>1</label>
        <note>catalytic</note>
    </ligand>
</feature>
<dbReference type="Gene3D" id="3.60.15.10">
    <property type="entry name" value="Ribonuclease Z/Hydroxyacylglutathione hydrolase-like"/>
    <property type="match status" value="1"/>
</dbReference>
<dbReference type="Pfam" id="PF12706">
    <property type="entry name" value="Lactamase_B_2"/>
    <property type="match status" value="1"/>
</dbReference>
<dbReference type="GO" id="GO:0004521">
    <property type="term" value="F:RNA endonuclease activity"/>
    <property type="evidence" value="ECO:0007669"/>
    <property type="project" value="UniProtKB-UniRule"/>
</dbReference>
<dbReference type="Pfam" id="PF07521">
    <property type="entry name" value="RMMBL"/>
    <property type="match status" value="1"/>
</dbReference>
<keyword evidence="5 9" id="KW-0378">Hydrolase</keyword>
<keyword evidence="16" id="KW-1185">Reference proteome</keyword>
<proteinExistence type="inferred from homology"/>
<comment type="cofactor">
    <cofactor evidence="12">
        <name>Zn(2+)</name>
        <dbReference type="ChEBI" id="CHEBI:29105"/>
    </cofactor>
    <text evidence="12">Binds 2 Zn(2+) ions per subunit. It is not clear if Zn(2+) or Mg(2+) is physiologically important.</text>
</comment>
<dbReference type="AlphaFoldDB" id="A0A927PJZ1"/>
<name>A0A927PJZ1_9ACTN</name>
<dbReference type="CDD" id="cd07714">
    <property type="entry name" value="RNaseJ_MBL-fold"/>
    <property type="match status" value="1"/>
</dbReference>
<keyword evidence="7 9" id="KW-0269">Exonuclease</keyword>
<dbReference type="InterPro" id="IPR011108">
    <property type="entry name" value="RMMBL"/>
</dbReference>
<organism evidence="15 16">
    <name type="scientific">Lolliginicoccus lacisalsi</name>
    <dbReference type="NCBI Taxonomy" id="2742202"/>
    <lineage>
        <taxon>Bacteria</taxon>
        <taxon>Bacillati</taxon>
        <taxon>Actinomycetota</taxon>
        <taxon>Actinomycetes</taxon>
        <taxon>Mycobacteriales</taxon>
        <taxon>Hoyosellaceae</taxon>
        <taxon>Lolliginicoccus</taxon>
    </lineage>
</organism>
<evidence type="ECO:0000256" key="1">
    <source>
        <dbReference type="ARBA" id="ARBA00022490"/>
    </source>
</evidence>
<dbReference type="PANTHER" id="PTHR43694">
    <property type="entry name" value="RIBONUCLEASE J"/>
    <property type="match status" value="1"/>
</dbReference>
<dbReference type="EC" id="3.1.-.-" evidence="9"/>
<dbReference type="GO" id="GO:0005737">
    <property type="term" value="C:cytoplasm"/>
    <property type="evidence" value="ECO:0007669"/>
    <property type="project" value="UniProtKB-SubCell"/>
</dbReference>
<keyword evidence="6 12" id="KW-0862">Zinc</keyword>
<dbReference type="EMBL" id="JACYWE010000001">
    <property type="protein sequence ID" value="MBD8505430.1"/>
    <property type="molecule type" value="Genomic_DNA"/>
</dbReference>
<evidence type="ECO:0000256" key="2">
    <source>
        <dbReference type="ARBA" id="ARBA00022722"/>
    </source>
</evidence>
<feature type="active site" description="Proton donor" evidence="10">
    <location>
        <position position="245"/>
    </location>
</feature>
<evidence type="ECO:0000256" key="13">
    <source>
        <dbReference type="SAM" id="MobiDB-lite"/>
    </source>
</evidence>
<evidence type="ECO:0000313" key="15">
    <source>
        <dbReference type="EMBL" id="MBD8505430.1"/>
    </source>
</evidence>
<evidence type="ECO:0000256" key="9">
    <source>
        <dbReference type="HAMAP-Rule" id="MF_01491"/>
    </source>
</evidence>
<evidence type="ECO:0000256" key="11">
    <source>
        <dbReference type="PIRSR" id="PIRSR004803-2"/>
    </source>
</evidence>
<evidence type="ECO:0000256" key="3">
    <source>
        <dbReference type="ARBA" id="ARBA00022723"/>
    </source>
</evidence>
<dbReference type="GO" id="GO:0008270">
    <property type="term" value="F:zinc ion binding"/>
    <property type="evidence" value="ECO:0007669"/>
    <property type="project" value="InterPro"/>
</dbReference>
<keyword evidence="9" id="KW-0698">rRNA processing</keyword>
<accession>A0A927PJZ1</accession>
<feature type="binding site" evidence="12">
    <location>
        <position position="101"/>
    </location>
    <ligand>
        <name>Ca(2+)</name>
        <dbReference type="ChEBI" id="CHEBI:29108"/>
    </ligand>
</feature>
<feature type="active site" description="Proton acceptor" evidence="10">
    <location>
        <position position="418"/>
    </location>
</feature>
<gene>
    <name evidence="9" type="primary">rnj</name>
    <name evidence="15" type="ORF">HT102_02860</name>
</gene>
<sequence length="604" mass="65420">MSSDNSRRSRRVTRTAGPPEPPAAPAPRARANPTRTEPIVFDSSTAQLGAPPPAEPRGVRFYGLGGIKEIGRNMTVLEHQGKLLIIDCGVLFPADQQPGVDLILPDFQPIEDRLDDVVACVVTHGHEDHIGAIPFLLKMREDIPIVSAKFTLALLAAKLREHRVNGRFNEVAEGDRVTYGPFDLEFFAVNHSIPDALAVGIRTSAGTFLHTGDIKLDQVPLDGRLTDLAGFSRLGDEGVDLLMIDSTNSERPGVLTPEREVGIALDVVISRAPKRVIVASFASNVHRIQYVIDAAHKNGRKIVFVGRSMVRNMQIAADLGYLDLPEGIEVDLDEAARLPEDQVTIVCTGSQGEPLAALSRISRGEHRSITIRTDDTVILAASLIPGNETSVHAVINGLAHRGAKVVTNADAKIHVSGHASAGELLFLYNALRPRHVMPVHGQWRHLRANAALAESTGVPREQIMLVEDGVVVDLIDGVASITGRYPVGHVYVDGLAVGDVGEPTLADRLTLSEGGFVAVTVAIDPRTGKVITKPEISARGFSYDPDVFEAAVRRVQTELRRLESDGVTDTHRIAQAARRAVGKWVAETYRRKPMIVPTVIEVER</sequence>
<dbReference type="SUPFAM" id="SSF56281">
    <property type="entry name" value="Metallo-hydrolase/oxidoreductase"/>
    <property type="match status" value="1"/>
</dbReference>
<feature type="binding site" evidence="12">
    <location>
        <position position="191"/>
    </location>
    <ligand>
        <name>Zn(2+)</name>
        <dbReference type="ChEBI" id="CHEBI:29105"/>
        <label>1</label>
        <note>catalytic</note>
    </ligand>
</feature>
<dbReference type="InterPro" id="IPR001279">
    <property type="entry name" value="Metallo-B-lactamas"/>
</dbReference>
<keyword evidence="2 9" id="KW-0540">Nuclease</keyword>
<evidence type="ECO:0000259" key="14">
    <source>
        <dbReference type="SMART" id="SM00849"/>
    </source>
</evidence>
<evidence type="ECO:0000256" key="5">
    <source>
        <dbReference type="ARBA" id="ARBA00022801"/>
    </source>
</evidence>
<dbReference type="GO" id="GO:0006364">
    <property type="term" value="P:rRNA processing"/>
    <property type="evidence" value="ECO:0007669"/>
    <property type="project" value="UniProtKB-UniRule"/>
</dbReference>
<feature type="binding site" evidence="12">
    <location>
        <position position="99"/>
    </location>
    <ligand>
        <name>Ca(2+)</name>
        <dbReference type="ChEBI" id="CHEBI:29108"/>
    </ligand>
</feature>
<dbReference type="GO" id="GO:0003723">
    <property type="term" value="F:RNA binding"/>
    <property type="evidence" value="ECO:0007669"/>
    <property type="project" value="UniProtKB-UniRule"/>
</dbReference>
<feature type="binding site" evidence="12">
    <location>
        <position position="128"/>
    </location>
    <ligand>
        <name>Zn(2+)</name>
        <dbReference type="ChEBI" id="CHEBI:29105"/>
        <label>1</label>
        <note>catalytic</note>
    </ligand>
</feature>
<keyword evidence="4 9" id="KW-0255">Endonuclease</keyword>
<comment type="subunit">
    <text evidence="9">Homodimer, may be a subunit of the RNA degradosome.</text>
</comment>
<dbReference type="Pfam" id="PF22505">
    <property type="entry name" value="RNase_J_b_CASP"/>
    <property type="match status" value="1"/>
</dbReference>
<keyword evidence="8 9" id="KW-0694">RNA-binding</keyword>
<dbReference type="Proteomes" id="UP000642993">
    <property type="component" value="Unassembled WGS sequence"/>
</dbReference>